<dbReference type="InterPro" id="IPR006204">
    <property type="entry name" value="GHMP_kinase_N_dom"/>
</dbReference>
<reference evidence="7 8" key="1">
    <citation type="journal article" date="2008" name="Nature">
        <title>The genome of the choanoflagellate Monosiga brevicollis and the origin of metazoans.</title>
        <authorList>
            <consortium name="JGI Sequencing"/>
            <person name="King N."/>
            <person name="Westbrook M.J."/>
            <person name="Young S.L."/>
            <person name="Kuo A."/>
            <person name="Abedin M."/>
            <person name="Chapman J."/>
            <person name="Fairclough S."/>
            <person name="Hellsten U."/>
            <person name="Isogai Y."/>
            <person name="Letunic I."/>
            <person name="Marr M."/>
            <person name="Pincus D."/>
            <person name="Putnam N."/>
            <person name="Rokas A."/>
            <person name="Wright K.J."/>
            <person name="Zuzow R."/>
            <person name="Dirks W."/>
            <person name="Good M."/>
            <person name="Goodstein D."/>
            <person name="Lemons D."/>
            <person name="Li W."/>
            <person name="Lyons J.B."/>
            <person name="Morris A."/>
            <person name="Nichols S."/>
            <person name="Richter D.J."/>
            <person name="Salamov A."/>
            <person name="Bork P."/>
            <person name="Lim W.A."/>
            <person name="Manning G."/>
            <person name="Miller W.T."/>
            <person name="McGinnis W."/>
            <person name="Shapiro H."/>
            <person name="Tjian R."/>
            <person name="Grigoriev I.V."/>
            <person name="Rokhsar D."/>
        </authorList>
    </citation>
    <scope>NUCLEOTIDE SEQUENCE [LARGE SCALE GENOMIC DNA]</scope>
    <source>
        <strain evidence="8">MX1 / ATCC 50154</strain>
    </source>
</reference>
<keyword evidence="1" id="KW-0808">Transferase</keyword>
<evidence type="ECO:0000259" key="5">
    <source>
        <dbReference type="Pfam" id="PF00288"/>
    </source>
</evidence>
<organism evidence="7 8">
    <name type="scientific">Monosiga brevicollis</name>
    <name type="common">Choanoflagellate</name>
    <dbReference type="NCBI Taxonomy" id="81824"/>
    <lineage>
        <taxon>Eukaryota</taxon>
        <taxon>Choanoflagellata</taxon>
        <taxon>Craspedida</taxon>
        <taxon>Salpingoecidae</taxon>
        <taxon>Monosiga</taxon>
    </lineage>
</organism>
<dbReference type="RefSeq" id="XP_001743962.1">
    <property type="nucleotide sequence ID" value="XM_001743910.1"/>
</dbReference>
<evidence type="ECO:0000313" key="8">
    <source>
        <dbReference type="Proteomes" id="UP000001357"/>
    </source>
</evidence>
<dbReference type="SUPFAM" id="SSF54211">
    <property type="entry name" value="Ribosomal protein S5 domain 2-like"/>
    <property type="match status" value="1"/>
</dbReference>
<feature type="domain" description="GDP-fucose pyrophosphorylase" evidence="6">
    <location>
        <begin position="39"/>
        <end position="329"/>
    </location>
</feature>
<dbReference type="InterPro" id="IPR052203">
    <property type="entry name" value="GHMP_Kinase-Related"/>
</dbReference>
<gene>
    <name evidence="7" type="ORF">MONBRDRAFT_15021</name>
</gene>
<evidence type="ECO:0000256" key="4">
    <source>
        <dbReference type="ARBA" id="ARBA00022840"/>
    </source>
</evidence>
<evidence type="ECO:0000256" key="3">
    <source>
        <dbReference type="ARBA" id="ARBA00022777"/>
    </source>
</evidence>
<dbReference type="FunCoup" id="A9UTS0">
    <property type="interactions" value="425"/>
</dbReference>
<dbReference type="eggNOG" id="KOG4644">
    <property type="taxonomic scope" value="Eukaryota"/>
</dbReference>
<dbReference type="STRING" id="81824.A9UTS0"/>
<evidence type="ECO:0000259" key="6">
    <source>
        <dbReference type="Pfam" id="PF07959"/>
    </source>
</evidence>
<dbReference type="EMBL" id="CH991545">
    <property type="protein sequence ID" value="EDQ91540.1"/>
    <property type="molecule type" value="Genomic_DNA"/>
</dbReference>
<dbReference type="SUPFAM" id="SSF55060">
    <property type="entry name" value="GHMP Kinase, C-terminal domain"/>
    <property type="match status" value="1"/>
</dbReference>
<dbReference type="Gene3D" id="3.30.230.120">
    <property type="match status" value="1"/>
</dbReference>
<dbReference type="InParanoid" id="A9UTS0"/>
<feature type="domain" description="GHMP kinase N-terminal" evidence="5">
    <location>
        <begin position="742"/>
        <end position="814"/>
    </location>
</feature>
<dbReference type="OMA" id="QRWREAW"/>
<proteinExistence type="predicted"/>
<dbReference type="Pfam" id="PF00288">
    <property type="entry name" value="GHMP_kinases_N"/>
    <property type="match status" value="1"/>
</dbReference>
<dbReference type="GO" id="GO:0005524">
    <property type="term" value="F:ATP binding"/>
    <property type="evidence" value="ECO:0007669"/>
    <property type="project" value="UniProtKB-KW"/>
</dbReference>
<keyword evidence="8" id="KW-1185">Reference proteome</keyword>
<dbReference type="InterPro" id="IPR012887">
    <property type="entry name" value="GDP_fucose_pyrophosphorylase"/>
</dbReference>
<dbReference type="GO" id="GO:0050201">
    <property type="term" value="F:fucokinase activity"/>
    <property type="evidence" value="ECO:0000318"/>
    <property type="project" value="GO_Central"/>
</dbReference>
<evidence type="ECO:0000313" key="7">
    <source>
        <dbReference type="EMBL" id="EDQ91540.1"/>
    </source>
</evidence>
<dbReference type="AlphaFoldDB" id="A9UTS0"/>
<sequence>MAVEDPETPVGSGGATLNALLVATEYLSARAGHTVVTADVLQRVHVLIVHIGTPRLADVCGKAFLPLAAESDVGANLLTNVDLLLKQMTHIRQSESADPGVWVCSTDMLLTFDLAAPLAWPCAVCCQCFHGVYQLDQDGNVLDLIYRGTESERAHCAQDHGYPLVVGLIYFAQAVAETLLALHVMPPLDACTYLGLDNGASPFRLSLFLDLVRAALPAAKGDRFLDCASPLSPHAHATIAGVAQAVRVPALPVMPVPGFTPKPHVHYVGLTATSIERSANRFGDAWVPRRASLRQHLTHGRCVINSVMEESTSLGEQCTVLHTQTSCRVRAIYRAFDAPALGAIRRPHLLRLNPTLFLFLPSFADVAVIGLTLAPDKLGCAPNSTYLGQPWTAFLARTGLHANDLWRKGERPCLQTARLFPIATSEAWRLSSWLQAVFSADDCVDQIEAWRFRHRISLQEALHCVDLSQQLRSRHDLYDKIATHNLEHALCAPERQDYSAMVSLQTAHRQPRALIGCLHTVAMQTGSPGVAAHALACVASMLGAMCHGRGGLRSGPGRNARFAAAYECLDRLDVRGGVQILAAECDRWLDSPEKMIRASRHYESAAQILIRHAVMTARQFITVSQRPSYPLGRWAVARVPARLDLAGGWSDTPPLTYEHGGVVTNVAILIDGQRPIGAKCRRISEPKLVLVLVGDPDEVLELTELEQLRNYTQPQAPGALLKAAFCCVEAVDLDDPRPLREQLLAKFGGGFELHSWSHLPQGSGLGTSSILAGAVMAALSATTGREYDRVALNHAVLHLEQMLTTGGGWQDQVGGMDGGIKLTRSPPGLPLKIEVDRLSIEPTFLQALSDHLVLIYTGKTRLARNLLQNVIRNWYARTAEIVANVDALTVTAEECAEACLQQDMVKVGQCVDAYWAQKKVMAPGCEPAFVARMMAAFKPHVYGQALAGAGGGGFMFALAKSAADKAKMQWILANDFAQHADVVFHQVAIDPEGLVVVTEEAESTDLD</sequence>
<keyword evidence="2" id="KW-0547">Nucleotide-binding</keyword>
<keyword evidence="3" id="KW-0418">Kinase</keyword>
<dbReference type="Pfam" id="PF07959">
    <property type="entry name" value="Fucose_pyrophosphorylase"/>
    <property type="match status" value="1"/>
</dbReference>
<protein>
    <recommendedName>
        <fullName evidence="9">L-fucose kinase</fullName>
    </recommendedName>
</protein>
<keyword evidence="4" id="KW-0067">ATP-binding</keyword>
<evidence type="ECO:0000256" key="1">
    <source>
        <dbReference type="ARBA" id="ARBA00022679"/>
    </source>
</evidence>
<accession>A9UTS0</accession>
<dbReference type="GO" id="GO:0042352">
    <property type="term" value="P:GDP-L-fucose salvage"/>
    <property type="evidence" value="ECO:0000318"/>
    <property type="project" value="GO_Central"/>
</dbReference>
<dbReference type="PRINTS" id="PR00959">
    <property type="entry name" value="MEVGALKINASE"/>
</dbReference>
<dbReference type="PANTHER" id="PTHR32463:SF0">
    <property type="entry name" value="L-FUCOSE KINASE"/>
    <property type="match status" value="1"/>
</dbReference>
<dbReference type="Proteomes" id="UP000001357">
    <property type="component" value="Unassembled WGS sequence"/>
</dbReference>
<name>A9UTS0_MONBE</name>
<dbReference type="PANTHER" id="PTHR32463">
    <property type="entry name" value="L-FUCOSE KINASE"/>
    <property type="match status" value="1"/>
</dbReference>
<dbReference type="KEGG" id="mbr:MONBRDRAFT_15021"/>
<dbReference type="GeneID" id="5888847"/>
<evidence type="ECO:0008006" key="9">
    <source>
        <dbReference type="Google" id="ProtNLM"/>
    </source>
</evidence>
<dbReference type="InterPro" id="IPR036554">
    <property type="entry name" value="GHMP_kinase_C_sf"/>
</dbReference>
<dbReference type="InterPro" id="IPR020568">
    <property type="entry name" value="Ribosomal_Su5_D2-typ_SF"/>
</dbReference>
<evidence type="ECO:0000256" key="2">
    <source>
        <dbReference type="ARBA" id="ARBA00022741"/>
    </source>
</evidence>